<dbReference type="PANTHER" id="PTHR35011">
    <property type="entry name" value="2,3-DIKETO-L-GULONATE TRAP TRANSPORTER SMALL PERMEASE PROTEIN YIAM"/>
    <property type="match status" value="1"/>
</dbReference>
<feature type="transmembrane region" description="Helical" evidence="8">
    <location>
        <begin position="50"/>
        <end position="68"/>
    </location>
</feature>
<evidence type="ECO:0000256" key="1">
    <source>
        <dbReference type="ARBA" id="ARBA00004429"/>
    </source>
</evidence>
<feature type="transmembrane region" description="Helical" evidence="8">
    <location>
        <begin position="18"/>
        <end position="38"/>
    </location>
</feature>
<keyword evidence="6 8" id="KW-1133">Transmembrane helix</keyword>
<protein>
    <recommendedName>
        <fullName evidence="9">Tripartite ATP-independent periplasmic transporters DctQ component domain-containing protein</fullName>
    </recommendedName>
</protein>
<accession>A0A3B0ZZJ3</accession>
<feature type="transmembrane region" description="Helical" evidence="8">
    <location>
        <begin position="89"/>
        <end position="116"/>
    </location>
</feature>
<name>A0A3B0ZZJ3_9ZZZZ</name>
<evidence type="ECO:0000313" key="10">
    <source>
        <dbReference type="EMBL" id="VAW99025.1"/>
    </source>
</evidence>
<reference evidence="10" key="1">
    <citation type="submission" date="2018-06" db="EMBL/GenBank/DDBJ databases">
        <authorList>
            <person name="Zhirakovskaya E."/>
        </authorList>
    </citation>
    <scope>NUCLEOTIDE SEQUENCE</scope>
</reference>
<keyword evidence="3" id="KW-1003">Cell membrane</keyword>
<dbReference type="GO" id="GO:0005886">
    <property type="term" value="C:plasma membrane"/>
    <property type="evidence" value="ECO:0007669"/>
    <property type="project" value="UniProtKB-SubCell"/>
</dbReference>
<keyword evidence="4" id="KW-0997">Cell inner membrane</keyword>
<evidence type="ECO:0000259" key="9">
    <source>
        <dbReference type="Pfam" id="PF04290"/>
    </source>
</evidence>
<organism evidence="10">
    <name type="scientific">hydrothermal vent metagenome</name>
    <dbReference type="NCBI Taxonomy" id="652676"/>
    <lineage>
        <taxon>unclassified sequences</taxon>
        <taxon>metagenomes</taxon>
        <taxon>ecological metagenomes</taxon>
    </lineage>
</organism>
<dbReference type="EMBL" id="UOFT01000075">
    <property type="protein sequence ID" value="VAW99025.1"/>
    <property type="molecule type" value="Genomic_DNA"/>
</dbReference>
<dbReference type="AlphaFoldDB" id="A0A3B0ZZJ3"/>
<proteinExistence type="predicted"/>
<keyword evidence="7 8" id="KW-0472">Membrane</keyword>
<dbReference type="InterPro" id="IPR007387">
    <property type="entry name" value="TRAP_DctQ"/>
</dbReference>
<evidence type="ECO:0000256" key="2">
    <source>
        <dbReference type="ARBA" id="ARBA00022448"/>
    </source>
</evidence>
<dbReference type="GO" id="GO:0015740">
    <property type="term" value="P:C4-dicarboxylate transport"/>
    <property type="evidence" value="ECO:0007669"/>
    <property type="project" value="TreeGrafter"/>
</dbReference>
<feature type="transmembrane region" description="Helical" evidence="8">
    <location>
        <begin position="136"/>
        <end position="157"/>
    </location>
</feature>
<dbReference type="GO" id="GO:0022857">
    <property type="term" value="F:transmembrane transporter activity"/>
    <property type="evidence" value="ECO:0007669"/>
    <property type="project" value="TreeGrafter"/>
</dbReference>
<evidence type="ECO:0000256" key="5">
    <source>
        <dbReference type="ARBA" id="ARBA00022692"/>
    </source>
</evidence>
<sequence>MLKTLNSARTALLKLEDFILIGMLFTAIVLAISQIFLRNFFDSGIVWGDVLLRIIVLWIGMFGAMYASRNNEHINIEIGLKHLSEKAKPYVQATVFLFTATVCGIVAWYSVGFIIIEYQDGAIAFAKVPVWVAEVIIPIAFINISLRYLISTVLLFLNKPI</sequence>
<gene>
    <name evidence="10" type="ORF">MNBD_GAMMA23-2358</name>
</gene>
<keyword evidence="2" id="KW-0813">Transport</keyword>
<evidence type="ECO:0000256" key="3">
    <source>
        <dbReference type="ARBA" id="ARBA00022475"/>
    </source>
</evidence>
<evidence type="ECO:0000256" key="7">
    <source>
        <dbReference type="ARBA" id="ARBA00023136"/>
    </source>
</evidence>
<evidence type="ECO:0000256" key="6">
    <source>
        <dbReference type="ARBA" id="ARBA00022989"/>
    </source>
</evidence>
<dbReference type="Pfam" id="PF04290">
    <property type="entry name" value="DctQ"/>
    <property type="match status" value="1"/>
</dbReference>
<evidence type="ECO:0000256" key="8">
    <source>
        <dbReference type="SAM" id="Phobius"/>
    </source>
</evidence>
<keyword evidence="5 8" id="KW-0812">Transmembrane</keyword>
<evidence type="ECO:0000256" key="4">
    <source>
        <dbReference type="ARBA" id="ARBA00022519"/>
    </source>
</evidence>
<feature type="domain" description="Tripartite ATP-independent periplasmic transporters DctQ component" evidence="9">
    <location>
        <begin position="28"/>
        <end position="155"/>
    </location>
</feature>
<dbReference type="PANTHER" id="PTHR35011:SF2">
    <property type="entry name" value="2,3-DIKETO-L-GULONATE TRAP TRANSPORTER SMALL PERMEASE PROTEIN YIAM"/>
    <property type="match status" value="1"/>
</dbReference>
<comment type="subcellular location">
    <subcellularLocation>
        <location evidence="1">Cell inner membrane</location>
        <topology evidence="1">Multi-pass membrane protein</topology>
    </subcellularLocation>
</comment>
<dbReference type="InterPro" id="IPR055348">
    <property type="entry name" value="DctQ"/>
</dbReference>